<dbReference type="RefSeq" id="WP_176004510.1">
    <property type="nucleotide sequence ID" value="NZ_JABWMI010000003.1"/>
</dbReference>
<dbReference type="AlphaFoldDB" id="A0A7Y9C4A2"/>
<gene>
    <name evidence="2" type="ORF">HZF10_02065</name>
</gene>
<evidence type="ECO:0000313" key="2">
    <source>
        <dbReference type="EMBL" id="NYA69690.1"/>
    </source>
</evidence>
<proteinExistence type="predicted"/>
<protein>
    <submittedName>
        <fullName evidence="2">DUF4236 domain-containing protein</fullName>
    </submittedName>
</protein>
<accession>A0A7Y9C4A2</accession>
<evidence type="ECO:0000313" key="3">
    <source>
        <dbReference type="Proteomes" id="UP000535020"/>
    </source>
</evidence>
<sequence length="368" mass="41416">MAWSYRKRIKIIPGVHLNVSRRGVSTSLGVRGASLTLGSSGTFLNTSIPGTGISNRVRLDSPAPAHPSPVVLPDVEDNIFSAEISGITSDGMQGVKEAILLARQQRLELNGDLRKVKLSLSASRLKLWASYFMVYGLVKKEIPINLKLDITTQKHAIAEIKEQISKCYVGLDVEFDEETQRLYEEMVSSFKDLATSNKIWDVTSAHSQDRVAARSAAGTLVKKRQTCFGIRSVDEIKSNYQTLWMKNANGADLYFYPNFILMHSSKTRFAVIGLDELDFAHSYCRFVETGIVPKDSKIIDRTWAKVNKNGSPDKRFKGNYQIPIVKYGEISLRTATGLHEEFQISNYEFTERFGQAFQSYRYLINTFS</sequence>
<organism evidence="2 3">
    <name type="scientific">Flavobacterium agri</name>
    <dbReference type="NCBI Taxonomy" id="2743471"/>
    <lineage>
        <taxon>Bacteria</taxon>
        <taxon>Pseudomonadati</taxon>
        <taxon>Bacteroidota</taxon>
        <taxon>Flavobacteriia</taxon>
        <taxon>Flavobacteriales</taxon>
        <taxon>Flavobacteriaceae</taxon>
        <taxon>Flavobacterium</taxon>
    </lineage>
</organism>
<dbReference type="EMBL" id="JACBJI010000001">
    <property type="protein sequence ID" value="NYA69690.1"/>
    <property type="molecule type" value="Genomic_DNA"/>
</dbReference>
<feature type="domain" description="DUF4236" evidence="1">
    <location>
        <begin position="3"/>
        <end position="56"/>
    </location>
</feature>
<name>A0A7Y9C4A2_9FLAO</name>
<dbReference type="Proteomes" id="UP000535020">
    <property type="component" value="Unassembled WGS sequence"/>
</dbReference>
<comment type="caution">
    <text evidence="2">The sequence shown here is derived from an EMBL/GenBank/DDBJ whole genome shotgun (WGS) entry which is preliminary data.</text>
</comment>
<reference evidence="2 3" key="1">
    <citation type="submission" date="2020-07" db="EMBL/GenBank/DDBJ databases">
        <authorList>
            <person name="Sun Q."/>
        </authorList>
    </citation>
    <scope>NUCLEOTIDE SEQUENCE [LARGE SCALE GENOMIC DNA]</scope>
    <source>
        <strain evidence="2 3">MAH-1</strain>
    </source>
</reference>
<evidence type="ECO:0000259" key="1">
    <source>
        <dbReference type="Pfam" id="PF14020"/>
    </source>
</evidence>
<keyword evidence="3" id="KW-1185">Reference proteome</keyword>
<dbReference type="InterPro" id="IPR025330">
    <property type="entry name" value="DUF4236"/>
</dbReference>
<dbReference type="Pfam" id="PF14020">
    <property type="entry name" value="DUF4236"/>
    <property type="match status" value="1"/>
</dbReference>